<comment type="similarity">
    <text evidence="1 6">Belongs to the heat shock protein 90 family.</text>
</comment>
<reference evidence="7" key="1">
    <citation type="submission" date="2022-10" db="EMBL/GenBank/DDBJ databases">
        <title>Host association and intracellularity evolved multiple times independently in the Rickettsiales.</title>
        <authorList>
            <person name="Castelli M."/>
            <person name="Nardi T."/>
            <person name="Gammuto L."/>
            <person name="Bellinzona G."/>
            <person name="Sabaneyeva E."/>
            <person name="Potekhin A."/>
            <person name="Serra V."/>
            <person name="Petroni G."/>
            <person name="Sassera D."/>
        </authorList>
    </citation>
    <scope>NUCLEOTIDE SEQUENCE [LARGE SCALE GENOMIC DNA]</scope>
    <source>
        <strain evidence="7">US_Bl 11III1</strain>
    </source>
</reference>
<keyword evidence="5 6" id="KW-0143">Chaperone</keyword>
<dbReference type="SUPFAM" id="SSF54211">
    <property type="entry name" value="Ribosomal protein S5 domain 2-like"/>
    <property type="match status" value="1"/>
</dbReference>
<comment type="caution">
    <text evidence="6">Lacks conserved residue(s) required for the propagation of feature annotation.</text>
</comment>
<dbReference type="Proteomes" id="UP001325140">
    <property type="component" value="Chromosome"/>
</dbReference>
<protein>
    <recommendedName>
        <fullName evidence="6">Chaperone protein HtpG</fullName>
    </recommendedName>
    <alternativeName>
        <fullName evidence="6">Heat shock protein HtpG</fullName>
    </alternativeName>
    <alternativeName>
        <fullName evidence="6">High temperature protein G</fullName>
    </alternativeName>
</protein>
<dbReference type="Gene3D" id="3.30.565.10">
    <property type="entry name" value="Histidine kinase-like ATPase, C-terminal domain"/>
    <property type="match status" value="1"/>
</dbReference>
<evidence type="ECO:0000256" key="2">
    <source>
        <dbReference type="ARBA" id="ARBA00022741"/>
    </source>
</evidence>
<feature type="region of interest" description="C" evidence="6">
    <location>
        <begin position="551"/>
        <end position="630"/>
    </location>
</feature>
<dbReference type="PRINTS" id="PR00775">
    <property type="entry name" value="HEATSHOCK90"/>
</dbReference>
<evidence type="ECO:0000313" key="7">
    <source>
        <dbReference type="EMBL" id="WPX97665.1"/>
    </source>
</evidence>
<feature type="region of interest" description="A; substrate-binding" evidence="6">
    <location>
        <begin position="1"/>
        <end position="331"/>
    </location>
</feature>
<name>A0ABZ0URZ5_9RICK</name>
<dbReference type="Pfam" id="PF00183">
    <property type="entry name" value="HSP90"/>
    <property type="match status" value="1"/>
</dbReference>
<evidence type="ECO:0000256" key="3">
    <source>
        <dbReference type="ARBA" id="ARBA00022840"/>
    </source>
</evidence>
<evidence type="ECO:0000313" key="8">
    <source>
        <dbReference type="Proteomes" id="UP001325140"/>
    </source>
</evidence>
<evidence type="ECO:0000256" key="4">
    <source>
        <dbReference type="ARBA" id="ARBA00023016"/>
    </source>
</evidence>
<dbReference type="InterPro" id="IPR036890">
    <property type="entry name" value="HATPase_C_sf"/>
</dbReference>
<accession>A0ABZ0URZ5</accession>
<organism evidence="7 8">
    <name type="scientific">Candidatus Fokinia crypta</name>
    <dbReference type="NCBI Taxonomy" id="1920990"/>
    <lineage>
        <taxon>Bacteria</taxon>
        <taxon>Pseudomonadati</taxon>
        <taxon>Pseudomonadota</taxon>
        <taxon>Alphaproteobacteria</taxon>
        <taxon>Rickettsiales</taxon>
        <taxon>Candidatus Midichloriaceae</taxon>
        <taxon>Candidatus Fokinia</taxon>
    </lineage>
</organism>
<dbReference type="InterPro" id="IPR020568">
    <property type="entry name" value="Ribosomal_Su5_D2-typ_SF"/>
</dbReference>
<evidence type="ECO:0000256" key="1">
    <source>
        <dbReference type="ARBA" id="ARBA00008239"/>
    </source>
</evidence>
<dbReference type="RefSeq" id="WP_323722320.1">
    <property type="nucleotide sequence ID" value="NZ_CP110343.1"/>
</dbReference>
<dbReference type="NCBIfam" id="NF003555">
    <property type="entry name" value="PRK05218.1"/>
    <property type="match status" value="1"/>
</dbReference>
<evidence type="ECO:0000256" key="6">
    <source>
        <dbReference type="HAMAP-Rule" id="MF_00505"/>
    </source>
</evidence>
<dbReference type="InterPro" id="IPR020575">
    <property type="entry name" value="Hsp90_N"/>
</dbReference>
<gene>
    <name evidence="6" type="primary">htpG</name>
    <name evidence="7" type="ORF">Fokcrypt_00174</name>
</gene>
<dbReference type="Gene3D" id="3.40.50.11260">
    <property type="match status" value="1"/>
</dbReference>
<comment type="subcellular location">
    <subcellularLocation>
        <location evidence="6">Cytoplasm</location>
    </subcellularLocation>
</comment>
<proteinExistence type="inferred from homology"/>
<keyword evidence="6" id="KW-0963">Cytoplasm</keyword>
<dbReference type="PIRSF" id="PIRSF002583">
    <property type="entry name" value="Hsp90"/>
    <property type="match status" value="1"/>
</dbReference>
<sequence length="630" mass="72487">MSTIKKSKFGAEATKLLHMMIHSVYTKQGDYVAIRELISNASDACDKLRYTLQSNVQDASISSTEEEYEIIVKFDDKEGIVEISDNGIGMTAEEMEQNLGIVARSGTQRFVQEHSKEMVNSQIGQFGVGFYASFMISDEVTVTSTKFGSNETFIWKSDGVEEFTIEKSDETKTNGTIVRLKLKSDASVTLNEYKFIDIIKTYSEHIPFKIYYVSADQKTPVNSGIALWLRDKKSITEEEYHEFYKKLSYLPDSPMNTIHWIAEGGVEYKALIFIPSIKPLNLFDHERKAKGVKLYVKRVFIGDRELSIIPPYLRFLCGIIDTESLPLNINRESIQLDDGYAKISRAIVKKVLEEINKMVVEEEKSQKFWSLFGEIIKEGLCEQYMLESERNAILAISRFYTTKSPQKLVSLDEYIRNMQEGQNEIFYITGKNLEELMQNPQLELFKKKGIEVLLLNDVVDDFWTTVVSSYQGKDFQSVLNADISLEDKNNKQDETTKEHLESKADVQKLADHMKEILKERIKDVVISQKLEESPVCLSIPRGGMNSKMEKLLIEQGQLSKRSTKILEINQSHPLIDEMIIRLKRNEDIEKLNNMIEALFTSACLMQDEPIYTPHKFTKFLYEIMLDSMFK</sequence>
<evidence type="ECO:0000256" key="5">
    <source>
        <dbReference type="ARBA" id="ARBA00023186"/>
    </source>
</evidence>
<dbReference type="InterPro" id="IPR001404">
    <property type="entry name" value="Hsp90_fam"/>
</dbReference>
<dbReference type="Gene3D" id="3.30.230.80">
    <property type="match status" value="1"/>
</dbReference>
<dbReference type="Gene3D" id="1.20.120.790">
    <property type="entry name" value="Heat shock protein 90, C-terminal domain"/>
    <property type="match status" value="1"/>
</dbReference>
<comment type="function">
    <text evidence="6">Molecular chaperone. Has ATPase activity.</text>
</comment>
<keyword evidence="3 6" id="KW-0067">ATP-binding</keyword>
<dbReference type="HAMAP" id="MF_00505">
    <property type="entry name" value="HSP90"/>
    <property type="match status" value="1"/>
</dbReference>
<comment type="subunit">
    <text evidence="6">Homodimer.</text>
</comment>
<dbReference type="SUPFAM" id="SSF110942">
    <property type="entry name" value="HSP90 C-terminal domain"/>
    <property type="match status" value="1"/>
</dbReference>
<dbReference type="SUPFAM" id="SSF55874">
    <property type="entry name" value="ATPase domain of HSP90 chaperone/DNA topoisomerase II/histidine kinase"/>
    <property type="match status" value="1"/>
</dbReference>
<keyword evidence="2 6" id="KW-0547">Nucleotide-binding</keyword>
<dbReference type="InterPro" id="IPR037196">
    <property type="entry name" value="HSP90_C"/>
</dbReference>
<dbReference type="PANTHER" id="PTHR11528">
    <property type="entry name" value="HEAT SHOCK PROTEIN 90 FAMILY MEMBER"/>
    <property type="match status" value="1"/>
</dbReference>
<keyword evidence="4 6" id="KW-0346">Stress response</keyword>
<keyword evidence="8" id="KW-1185">Reference proteome</keyword>
<dbReference type="Pfam" id="PF13589">
    <property type="entry name" value="HATPase_c_3"/>
    <property type="match status" value="1"/>
</dbReference>
<dbReference type="EMBL" id="CP110343">
    <property type="protein sequence ID" value="WPX97665.1"/>
    <property type="molecule type" value="Genomic_DNA"/>
</dbReference>